<dbReference type="AlphaFoldDB" id="A0A7X0J797"/>
<dbReference type="GO" id="GO:0016757">
    <property type="term" value="F:glycosyltransferase activity"/>
    <property type="evidence" value="ECO:0007669"/>
    <property type="project" value="InterPro"/>
</dbReference>
<dbReference type="InterPro" id="IPR001296">
    <property type="entry name" value="Glyco_trans_1"/>
</dbReference>
<evidence type="ECO:0000259" key="2">
    <source>
        <dbReference type="Pfam" id="PF13439"/>
    </source>
</evidence>
<dbReference type="EMBL" id="JACHCC010000013">
    <property type="protein sequence ID" value="MBB6502409.1"/>
    <property type="molecule type" value="Genomic_DNA"/>
</dbReference>
<name>A0A7X0J797_9SPHI</name>
<dbReference type="Gene3D" id="3.40.50.2000">
    <property type="entry name" value="Glycogen Phosphorylase B"/>
    <property type="match status" value="2"/>
</dbReference>
<dbReference type="PANTHER" id="PTHR45947">
    <property type="entry name" value="SULFOQUINOVOSYL TRANSFERASE SQD2"/>
    <property type="match status" value="1"/>
</dbReference>
<protein>
    <submittedName>
        <fullName evidence="3">Glycosyltransferase involved in cell wall biosynthesis</fullName>
    </submittedName>
</protein>
<proteinExistence type="predicted"/>
<feature type="domain" description="Glycosyltransferase subfamily 4-like N-terminal" evidence="2">
    <location>
        <begin position="14"/>
        <end position="170"/>
    </location>
</feature>
<evidence type="ECO:0000259" key="1">
    <source>
        <dbReference type="Pfam" id="PF00534"/>
    </source>
</evidence>
<dbReference type="InterPro" id="IPR050194">
    <property type="entry name" value="Glycosyltransferase_grp1"/>
</dbReference>
<feature type="domain" description="Glycosyl transferase family 1" evidence="1">
    <location>
        <begin position="179"/>
        <end position="335"/>
    </location>
</feature>
<sequence length="356" mass="40187">MKIVLIISDISRSGGTERATTNVANMLEEQGHDIIILSISTKKGEKSFYEINAPVNVLHLSCKQLPSGLFSKFGWFFDTIKRLKTAILNITPDLIIGQGHNVNSMLPFLSKSSYGSIIGCEHIVFDTIPKSSRMLMSLMYQYLDGVVVLSEQAKEKVKTLNKNIFVIPNALPFLTEETSPLSSNKLMMVGRLSLEKGYDRLVVIANRLKDRFPDWHIDIFGEGPMKNQLLDLYTIENLNTYITIHEPVKNIKQEYLNRSVFIMTSYTEAMPMVILEAKSCGLPIVAYNCEGTSELILNNEDGFLIDNNDDSDFVEKVSVLIKDKILRSALGNRARANALFFSKENVYKKWKQVIEG</sequence>
<organism evidence="3 4">
    <name type="scientific">Pedobacter cryoconitis</name>
    <dbReference type="NCBI Taxonomy" id="188932"/>
    <lineage>
        <taxon>Bacteria</taxon>
        <taxon>Pseudomonadati</taxon>
        <taxon>Bacteroidota</taxon>
        <taxon>Sphingobacteriia</taxon>
        <taxon>Sphingobacteriales</taxon>
        <taxon>Sphingobacteriaceae</taxon>
        <taxon>Pedobacter</taxon>
    </lineage>
</organism>
<comment type="caution">
    <text evidence="3">The sequence shown here is derived from an EMBL/GenBank/DDBJ whole genome shotgun (WGS) entry which is preliminary data.</text>
</comment>
<dbReference type="CDD" id="cd03820">
    <property type="entry name" value="GT4_AmsD-like"/>
    <property type="match status" value="1"/>
</dbReference>
<gene>
    <name evidence="3" type="ORF">HDF25_004588</name>
</gene>
<accession>A0A7X0J797</accession>
<dbReference type="Pfam" id="PF13439">
    <property type="entry name" value="Glyco_transf_4"/>
    <property type="match status" value="1"/>
</dbReference>
<dbReference type="InterPro" id="IPR028098">
    <property type="entry name" value="Glyco_trans_4-like_N"/>
</dbReference>
<keyword evidence="3" id="KW-0808">Transferase</keyword>
<dbReference type="RefSeq" id="WP_184628656.1">
    <property type="nucleotide sequence ID" value="NZ_JACHCC010000013.1"/>
</dbReference>
<dbReference type="Proteomes" id="UP000521017">
    <property type="component" value="Unassembled WGS sequence"/>
</dbReference>
<dbReference type="Pfam" id="PF00534">
    <property type="entry name" value="Glycos_transf_1"/>
    <property type="match status" value="1"/>
</dbReference>
<dbReference type="SUPFAM" id="SSF53756">
    <property type="entry name" value="UDP-Glycosyltransferase/glycogen phosphorylase"/>
    <property type="match status" value="1"/>
</dbReference>
<reference evidence="3 4" key="1">
    <citation type="submission" date="2020-08" db="EMBL/GenBank/DDBJ databases">
        <title>Genomic Encyclopedia of Type Strains, Phase IV (KMG-V): Genome sequencing to study the core and pangenomes of soil and plant-associated prokaryotes.</title>
        <authorList>
            <person name="Whitman W."/>
        </authorList>
    </citation>
    <scope>NUCLEOTIDE SEQUENCE [LARGE SCALE GENOMIC DNA]</scope>
    <source>
        <strain evidence="3 4">M2T3</strain>
    </source>
</reference>
<evidence type="ECO:0000313" key="3">
    <source>
        <dbReference type="EMBL" id="MBB6502409.1"/>
    </source>
</evidence>
<dbReference type="PANTHER" id="PTHR45947:SF3">
    <property type="entry name" value="SULFOQUINOVOSYL TRANSFERASE SQD2"/>
    <property type="match status" value="1"/>
</dbReference>
<evidence type="ECO:0000313" key="4">
    <source>
        <dbReference type="Proteomes" id="UP000521017"/>
    </source>
</evidence>